<evidence type="ECO:0000256" key="1">
    <source>
        <dbReference type="SAM" id="SignalP"/>
    </source>
</evidence>
<dbReference type="Proteomes" id="UP001597601">
    <property type="component" value="Unassembled WGS sequence"/>
</dbReference>
<keyword evidence="1" id="KW-0732">Signal</keyword>
<reference evidence="3" key="1">
    <citation type="journal article" date="2019" name="Int. J. Syst. Evol. Microbiol.">
        <title>The Global Catalogue of Microorganisms (GCM) 10K type strain sequencing project: providing services to taxonomists for standard genome sequencing and annotation.</title>
        <authorList>
            <consortium name="The Broad Institute Genomics Platform"/>
            <consortium name="The Broad Institute Genome Sequencing Center for Infectious Disease"/>
            <person name="Wu L."/>
            <person name="Ma J."/>
        </authorList>
    </citation>
    <scope>NUCLEOTIDE SEQUENCE [LARGE SCALE GENOMIC DNA]</scope>
    <source>
        <strain evidence="3">KCTC 52232</strain>
    </source>
</reference>
<dbReference type="RefSeq" id="WP_377124366.1">
    <property type="nucleotide sequence ID" value="NZ_JBHUON010000004.1"/>
</dbReference>
<protein>
    <submittedName>
        <fullName evidence="2">Uncharacterized protein</fullName>
    </submittedName>
</protein>
<evidence type="ECO:0000313" key="2">
    <source>
        <dbReference type="EMBL" id="MFD2864140.1"/>
    </source>
</evidence>
<organism evidence="2 3">
    <name type="scientific">Mucilaginibacter antarcticus</name>
    <dbReference type="NCBI Taxonomy" id="1855725"/>
    <lineage>
        <taxon>Bacteria</taxon>
        <taxon>Pseudomonadati</taxon>
        <taxon>Bacteroidota</taxon>
        <taxon>Sphingobacteriia</taxon>
        <taxon>Sphingobacteriales</taxon>
        <taxon>Sphingobacteriaceae</taxon>
        <taxon>Mucilaginibacter</taxon>
    </lineage>
</organism>
<feature type="chain" id="PRO_5047266790" evidence="1">
    <location>
        <begin position="22"/>
        <end position="345"/>
    </location>
</feature>
<feature type="signal peptide" evidence="1">
    <location>
        <begin position="1"/>
        <end position="21"/>
    </location>
</feature>
<evidence type="ECO:0000313" key="3">
    <source>
        <dbReference type="Proteomes" id="UP001597601"/>
    </source>
</evidence>
<comment type="caution">
    <text evidence="2">The sequence shown here is derived from an EMBL/GenBank/DDBJ whole genome shotgun (WGS) entry which is preliminary data.</text>
</comment>
<name>A0ABW5XKM5_9SPHI</name>
<keyword evidence="3" id="KW-1185">Reference proteome</keyword>
<proteinExistence type="predicted"/>
<sequence length="345" mass="39929">MLKKLYLIVSLFTITATSAFAQQSLDVNFNGMAFLDNREYKAFIPRSRTYSGTRTDLDFGLNLDSLHHFIVGANALHEFGAVPFFRKVDPIAYYKYGNSTTNWNFYAGAFPREELLTDYPRALLNDTLRYYRPNVEGLMARYQNEHFTETAWIDWVSRQTLTQREQFLFGLSGKYKPQPYGPFYVSHYFLLMHDAGAEVLLPTDHITDNGGAEIKLGMDFSHKTVFDSLTVEAGGLMSLERSRGVDGFRTPKGFVFKAFLSYHKFALYEEFYKGQGSNIVYGDSYYSKPTYNRVDLIYTPFLTDRVKGQFIFSFHFSPGNLNDNQQVFRVSYDLGRKVLKRFERD</sequence>
<gene>
    <name evidence="2" type="ORF">ACFSYC_05510</name>
</gene>
<accession>A0ABW5XKM5</accession>
<dbReference type="EMBL" id="JBHUON010000004">
    <property type="protein sequence ID" value="MFD2864140.1"/>
    <property type="molecule type" value="Genomic_DNA"/>
</dbReference>